<dbReference type="GO" id="GO:0009631">
    <property type="term" value="P:cold acclimation"/>
    <property type="evidence" value="ECO:0007669"/>
    <property type="project" value="TreeGrafter"/>
</dbReference>
<proteinExistence type="inferred from homology"/>
<dbReference type="GO" id="GO:0009414">
    <property type="term" value="P:response to water deprivation"/>
    <property type="evidence" value="ECO:0007669"/>
    <property type="project" value="TreeGrafter"/>
</dbReference>
<protein>
    <submittedName>
        <fullName evidence="3">Late embryogenesis abundant</fullName>
    </submittedName>
</protein>
<accession>A0A2S1WLU1</accession>
<dbReference type="Pfam" id="PF00257">
    <property type="entry name" value="Dehydrin"/>
    <property type="match status" value="1"/>
</dbReference>
<dbReference type="PANTHER" id="PTHR33346:SF50">
    <property type="entry name" value="DEHYDRIN"/>
    <property type="match status" value="1"/>
</dbReference>
<dbReference type="InterPro" id="IPR030513">
    <property type="entry name" value="Dehydrin_CS"/>
</dbReference>
<dbReference type="AlphaFoldDB" id="A0A2S1WLU1"/>
<dbReference type="PANTHER" id="PTHR33346">
    <property type="entry name" value="DEHYDRIN XERO 2-RELATED"/>
    <property type="match status" value="1"/>
</dbReference>
<reference evidence="3" key="1">
    <citation type="submission" date="2018-02" db="EMBL/GenBank/DDBJ databases">
        <title>Insights into the development of Late Embryogenesis Abundant (LEA) gene family in Cleistogenes songorica, a xerophyte desert plant.</title>
        <authorList>
            <person name="Muvunyi B.P."/>
            <person name="Zhang J."/>
            <person name="Wang Y."/>
        </authorList>
    </citation>
    <scope>NUCLEOTIDE SEQUENCE</scope>
</reference>
<dbReference type="EMBL" id="MG976970">
    <property type="protein sequence ID" value="AWJ68144.1"/>
    <property type="molecule type" value="Genomic_DNA"/>
</dbReference>
<gene>
    <name evidence="3" type="primary">Lea39</name>
</gene>
<sequence length="302" mass="33022">MAQQHGHATTGVDAYGNPVAVHGVDTTGAAGHHGPAVAGGAPVAGTGGQFQPAAAVEQRPRGILHRSSSSSSSSQSSEDDGMGGRRKKGIKQKIKEKLPGGHKGNQPQPGTMAGELIETIKMDMWITPFGFRTQKLRHLEDSRHLDIGSTHFQNWSGRFWLSKPTQELAFDIELNNPKCPYPEAVPPRQVIFGFQDEPVKTVQVGFRRAHHEVHVLQVAQLHACVAAHFGVNIPSSIFKLIENCNGNALPLLCNSLLKQRLAVIRRAGPWDLHQPRICAPPKKTEQQCCKTTVLRFNHIYSM</sequence>
<dbReference type="GO" id="GO:0005829">
    <property type="term" value="C:cytosol"/>
    <property type="evidence" value="ECO:0007669"/>
    <property type="project" value="TreeGrafter"/>
</dbReference>
<evidence type="ECO:0000313" key="3">
    <source>
        <dbReference type="EMBL" id="AWJ68144.1"/>
    </source>
</evidence>
<dbReference type="InterPro" id="IPR000167">
    <property type="entry name" value="Dehydrin"/>
</dbReference>
<dbReference type="PROSITE" id="PS00823">
    <property type="entry name" value="DEHYDRIN_2"/>
    <property type="match status" value="1"/>
</dbReference>
<comment type="similarity">
    <text evidence="1">Belongs to the plant dehydrin family.</text>
</comment>
<feature type="compositionally biased region" description="Low complexity" evidence="2">
    <location>
        <begin position="27"/>
        <end position="44"/>
    </location>
</feature>
<evidence type="ECO:0000256" key="2">
    <source>
        <dbReference type="SAM" id="MobiDB-lite"/>
    </source>
</evidence>
<organism evidence="3">
    <name type="scientific">Cleistogenes songorica</name>
    <dbReference type="NCBI Taxonomy" id="121774"/>
    <lineage>
        <taxon>Eukaryota</taxon>
        <taxon>Viridiplantae</taxon>
        <taxon>Streptophyta</taxon>
        <taxon>Embryophyta</taxon>
        <taxon>Tracheophyta</taxon>
        <taxon>Spermatophyta</taxon>
        <taxon>Magnoliopsida</taxon>
        <taxon>Liliopsida</taxon>
        <taxon>Poales</taxon>
        <taxon>Poaceae</taxon>
        <taxon>PACMAD clade</taxon>
        <taxon>Chloridoideae</taxon>
        <taxon>Cynodonteae</taxon>
        <taxon>Orininae</taxon>
        <taxon>Cleistogenes</taxon>
    </lineage>
</organism>
<feature type="region of interest" description="Disordered" evidence="2">
    <location>
        <begin position="1"/>
        <end position="90"/>
    </location>
</feature>
<feature type="compositionally biased region" description="Low complexity" evidence="2">
    <location>
        <begin position="67"/>
        <end position="76"/>
    </location>
</feature>
<name>A0A2S1WLU1_9POAL</name>
<dbReference type="GO" id="GO:0009737">
    <property type="term" value="P:response to abscisic acid"/>
    <property type="evidence" value="ECO:0007669"/>
    <property type="project" value="TreeGrafter"/>
</dbReference>
<evidence type="ECO:0000256" key="1">
    <source>
        <dbReference type="RuleBase" id="RU003995"/>
    </source>
</evidence>